<organism evidence="1 2">
    <name type="scientific">Candidatus Wolfebacteria bacterium GW2011_GWB1_41_12</name>
    <dbReference type="NCBI Taxonomy" id="1619006"/>
    <lineage>
        <taxon>Bacteria</taxon>
        <taxon>Candidatus Wolfeibacteriota</taxon>
    </lineage>
</organism>
<gene>
    <name evidence="1" type="ORF">UU38_C0009G0002</name>
</gene>
<dbReference type="AlphaFoldDB" id="A0A0G0ULE7"/>
<dbReference type="InterPro" id="IPR036388">
    <property type="entry name" value="WH-like_DNA-bd_sf"/>
</dbReference>
<proteinExistence type="predicted"/>
<sequence>MTEIDHKVIIEQFRKISSLPPDQDFSWADVDFAVAAAKNFLLEALIFGKPTHLANLCDEIDKTWQRVQFSPCANENHLRYKTRLEFLWNQSVFIKTVLLPKLKARKMIRRDYWRFRILEKMRSTEKITAKNISIATNLKLGTVLPILRELKSADFIKQVSNNGHVTITPEGIAYYNEIADMFAMSKMVASH</sequence>
<protein>
    <submittedName>
        <fullName evidence="1">Uncharacterized protein</fullName>
    </submittedName>
</protein>
<dbReference type="SUPFAM" id="SSF46785">
    <property type="entry name" value="Winged helix' DNA-binding domain"/>
    <property type="match status" value="1"/>
</dbReference>
<evidence type="ECO:0000313" key="2">
    <source>
        <dbReference type="Proteomes" id="UP000033918"/>
    </source>
</evidence>
<dbReference type="Proteomes" id="UP000033918">
    <property type="component" value="Unassembled WGS sequence"/>
</dbReference>
<name>A0A0G0ULE7_9BACT</name>
<dbReference type="InterPro" id="IPR036390">
    <property type="entry name" value="WH_DNA-bd_sf"/>
</dbReference>
<comment type="caution">
    <text evidence="1">The sequence shown here is derived from an EMBL/GenBank/DDBJ whole genome shotgun (WGS) entry which is preliminary data.</text>
</comment>
<dbReference type="EMBL" id="LCAK01000009">
    <property type="protein sequence ID" value="KKR88346.1"/>
    <property type="molecule type" value="Genomic_DNA"/>
</dbReference>
<evidence type="ECO:0000313" key="1">
    <source>
        <dbReference type="EMBL" id="KKR88346.1"/>
    </source>
</evidence>
<accession>A0A0G0ULE7</accession>
<reference evidence="1 2" key="1">
    <citation type="journal article" date="2015" name="Nature">
        <title>rRNA introns, odd ribosomes, and small enigmatic genomes across a large radiation of phyla.</title>
        <authorList>
            <person name="Brown C.T."/>
            <person name="Hug L.A."/>
            <person name="Thomas B.C."/>
            <person name="Sharon I."/>
            <person name="Castelle C.J."/>
            <person name="Singh A."/>
            <person name="Wilkins M.J."/>
            <person name="Williams K.H."/>
            <person name="Banfield J.F."/>
        </authorList>
    </citation>
    <scope>NUCLEOTIDE SEQUENCE [LARGE SCALE GENOMIC DNA]</scope>
</reference>
<dbReference type="Gene3D" id="1.10.10.10">
    <property type="entry name" value="Winged helix-like DNA-binding domain superfamily/Winged helix DNA-binding domain"/>
    <property type="match status" value="1"/>
</dbReference>